<dbReference type="PANTHER" id="PTHR30468:SF1">
    <property type="entry name" value="ALPHA-KETOGLUTARATE-DEPENDENT SULFONATE DIOXYGENASE"/>
    <property type="match status" value="1"/>
</dbReference>
<dbReference type="GO" id="GO:0046872">
    <property type="term" value="F:metal ion binding"/>
    <property type="evidence" value="ECO:0007669"/>
    <property type="project" value="UniProtKB-KW"/>
</dbReference>
<dbReference type="GO" id="GO:0006790">
    <property type="term" value="P:sulfur compound metabolic process"/>
    <property type="evidence" value="ECO:0007669"/>
    <property type="project" value="TreeGrafter"/>
</dbReference>
<feature type="non-terminal residue" evidence="7">
    <location>
        <position position="318"/>
    </location>
</feature>
<name>A0A382RUY6_9ZZZZ</name>
<evidence type="ECO:0000256" key="3">
    <source>
        <dbReference type="ARBA" id="ARBA00022964"/>
    </source>
</evidence>
<keyword evidence="3" id="KW-0223">Dioxygenase</keyword>
<evidence type="ECO:0000256" key="1">
    <source>
        <dbReference type="ARBA" id="ARBA00005896"/>
    </source>
</evidence>
<evidence type="ECO:0000256" key="5">
    <source>
        <dbReference type="ARBA" id="ARBA00023004"/>
    </source>
</evidence>
<dbReference type="AlphaFoldDB" id="A0A382RUY6"/>
<dbReference type="PANTHER" id="PTHR30468">
    <property type="entry name" value="ALPHA-KETOGLUTARATE-DEPENDENT SULFONATE DIOXYGENASE"/>
    <property type="match status" value="1"/>
</dbReference>
<feature type="domain" description="TauD/TfdA-like" evidence="6">
    <location>
        <begin position="6"/>
        <end position="275"/>
    </location>
</feature>
<dbReference type="SUPFAM" id="SSF51197">
    <property type="entry name" value="Clavaminate synthase-like"/>
    <property type="match status" value="1"/>
</dbReference>
<keyword evidence="5" id="KW-0408">Iron</keyword>
<dbReference type="InterPro" id="IPR051323">
    <property type="entry name" value="AtsK-like"/>
</dbReference>
<gene>
    <name evidence="7" type="ORF">METZ01_LOCUS353731</name>
</gene>
<protein>
    <recommendedName>
        <fullName evidence="6">TauD/TfdA-like domain-containing protein</fullName>
    </recommendedName>
</protein>
<dbReference type="GO" id="GO:0000908">
    <property type="term" value="F:taurine dioxygenase activity"/>
    <property type="evidence" value="ECO:0007669"/>
    <property type="project" value="TreeGrafter"/>
</dbReference>
<evidence type="ECO:0000259" key="6">
    <source>
        <dbReference type="Pfam" id="PF02668"/>
    </source>
</evidence>
<feature type="non-terminal residue" evidence="7">
    <location>
        <position position="1"/>
    </location>
</feature>
<dbReference type="Gene3D" id="3.60.130.10">
    <property type="entry name" value="Clavaminate synthase-like"/>
    <property type="match status" value="1"/>
</dbReference>
<accession>A0A382RUY6</accession>
<dbReference type="EMBL" id="UINC01124017">
    <property type="protein sequence ID" value="SVD00877.1"/>
    <property type="molecule type" value="Genomic_DNA"/>
</dbReference>
<dbReference type="InterPro" id="IPR042098">
    <property type="entry name" value="TauD-like_sf"/>
</dbReference>
<dbReference type="GO" id="GO:0005737">
    <property type="term" value="C:cytoplasm"/>
    <property type="evidence" value="ECO:0007669"/>
    <property type="project" value="TreeGrafter"/>
</dbReference>
<proteinExistence type="inferred from homology"/>
<sequence length="318" mass="35230">SANLGVEVEGIDLKHKLSAEQIAVVYNALIRHKVLVFKKIGLNHEQQVRFTYELSEASPNIGAPTIGHTVFGHVDKYPAIFSVYQGEKSKPTNMDRYEAKAATDPWTGYHCDITACVNPPSIGMLRGEIIPEGVGDTNFGNLAAAYETLDEATKKQLATLQAEHEYKFGRTKGTEAGDSIDSRRMVSHHPLVTVHPDTGEKILFNSPAFLKFVVGMSDEDSTALLHKIWQHSVEYTIQHVWDRGDLVVWDERSTTHRAPTDIYSSGTERQLYRTTLVGQQLHGLDGSVSQIIQGEPMLSCEEELASQMHVGRTGTSLT</sequence>
<dbReference type="Pfam" id="PF02668">
    <property type="entry name" value="TauD"/>
    <property type="match status" value="1"/>
</dbReference>
<keyword evidence="4" id="KW-0560">Oxidoreductase</keyword>
<keyword evidence="2" id="KW-0479">Metal-binding</keyword>
<comment type="similarity">
    <text evidence="1">Belongs to the TfdA dioxygenase family.</text>
</comment>
<reference evidence="7" key="1">
    <citation type="submission" date="2018-05" db="EMBL/GenBank/DDBJ databases">
        <authorList>
            <person name="Lanie J.A."/>
            <person name="Ng W.-L."/>
            <person name="Kazmierczak K.M."/>
            <person name="Andrzejewski T.M."/>
            <person name="Davidsen T.M."/>
            <person name="Wayne K.J."/>
            <person name="Tettelin H."/>
            <person name="Glass J.I."/>
            <person name="Rusch D."/>
            <person name="Podicherti R."/>
            <person name="Tsui H.-C.T."/>
            <person name="Winkler M.E."/>
        </authorList>
    </citation>
    <scope>NUCLEOTIDE SEQUENCE</scope>
</reference>
<organism evidence="7">
    <name type="scientific">marine metagenome</name>
    <dbReference type="NCBI Taxonomy" id="408172"/>
    <lineage>
        <taxon>unclassified sequences</taxon>
        <taxon>metagenomes</taxon>
        <taxon>ecological metagenomes</taxon>
    </lineage>
</organism>
<evidence type="ECO:0000256" key="4">
    <source>
        <dbReference type="ARBA" id="ARBA00023002"/>
    </source>
</evidence>
<evidence type="ECO:0000256" key="2">
    <source>
        <dbReference type="ARBA" id="ARBA00022723"/>
    </source>
</evidence>
<dbReference type="InterPro" id="IPR003819">
    <property type="entry name" value="TauD/TfdA-like"/>
</dbReference>
<evidence type="ECO:0000313" key="7">
    <source>
        <dbReference type="EMBL" id="SVD00877.1"/>
    </source>
</evidence>